<keyword evidence="1" id="KW-0732">Signal</keyword>
<comment type="caution">
    <text evidence="2">The sequence shown here is derived from an EMBL/GenBank/DDBJ whole genome shotgun (WGS) entry which is preliminary data.</text>
</comment>
<reference evidence="2 3" key="1">
    <citation type="submission" date="2016-10" db="EMBL/GenBank/DDBJ databases">
        <authorList>
            <person name="Varghese N."/>
            <person name="Submissions S."/>
        </authorList>
    </citation>
    <scope>NUCLEOTIDE SEQUENCE [LARGE SCALE GENOMIC DNA]</scope>
    <source>
        <strain evidence="2 3">PDC82</strain>
    </source>
</reference>
<name>A0A7Z7BHL1_9HYPH</name>
<dbReference type="PANTHER" id="PTHR42941:SF1">
    <property type="entry name" value="SLL1037 PROTEIN"/>
    <property type="match status" value="1"/>
</dbReference>
<gene>
    <name evidence="2" type="ORF">SAMN05428983_0857</name>
</gene>
<evidence type="ECO:0000313" key="3">
    <source>
        <dbReference type="Proteomes" id="UP000198917"/>
    </source>
</evidence>
<accession>A0A7Z7BHL1</accession>
<dbReference type="SUPFAM" id="SSF53850">
    <property type="entry name" value="Periplasmic binding protein-like II"/>
    <property type="match status" value="1"/>
</dbReference>
<dbReference type="PANTHER" id="PTHR42941">
    <property type="entry name" value="SLL1037 PROTEIN"/>
    <property type="match status" value="1"/>
</dbReference>
<sequence>MKKLFIGAALALACMFSSPAAALTLCTGAADQPYAAAGEMIRAEAKGAGLIVDVVKDTGGTWGNIQLSLQGKCDAFVGQPDGLAYLKRTEPANAAKFVPVADLHREYLHALCGSKSGVDDIGDLESDAKKYSIALGERGSGAWLIWQNFISEDADYAPVRQTDESGDIALSSVSNEQTTCMLVPAALGNTLVRSADEFYGDGLSLVGVNDRDFDDAVDPQGKPLYSYAEIPSDTYKKSLQGWFSSKSTLTWLAKVYVNKDAVADQAELKTFIRAVMKARGGIVSNFGS</sequence>
<feature type="chain" id="PRO_5031000061" description="C4-dicarboxylate ABC transporter substrate-binding protein" evidence="1">
    <location>
        <begin position="23"/>
        <end position="288"/>
    </location>
</feature>
<dbReference type="Proteomes" id="UP000198917">
    <property type="component" value="Unassembled WGS sequence"/>
</dbReference>
<evidence type="ECO:0000256" key="1">
    <source>
        <dbReference type="SAM" id="SignalP"/>
    </source>
</evidence>
<feature type="signal peptide" evidence="1">
    <location>
        <begin position="1"/>
        <end position="22"/>
    </location>
</feature>
<dbReference type="Gene3D" id="3.40.190.10">
    <property type="entry name" value="Periplasmic binding protein-like II"/>
    <property type="match status" value="2"/>
</dbReference>
<dbReference type="InterPro" id="IPR011852">
    <property type="entry name" value="TRAP_TAXI"/>
</dbReference>
<dbReference type="EMBL" id="FNEW01000001">
    <property type="protein sequence ID" value="SDJ25801.1"/>
    <property type="molecule type" value="Genomic_DNA"/>
</dbReference>
<dbReference type="RefSeq" id="WP_092731831.1">
    <property type="nucleotide sequence ID" value="NZ_FNEW01000001.1"/>
</dbReference>
<evidence type="ECO:0000313" key="2">
    <source>
        <dbReference type="EMBL" id="SDJ25801.1"/>
    </source>
</evidence>
<organism evidence="2 3">
    <name type="scientific">Agrobacterium fabrum</name>
    <dbReference type="NCBI Taxonomy" id="1176649"/>
    <lineage>
        <taxon>Bacteria</taxon>
        <taxon>Pseudomonadati</taxon>
        <taxon>Pseudomonadota</taxon>
        <taxon>Alphaproteobacteria</taxon>
        <taxon>Hyphomicrobiales</taxon>
        <taxon>Rhizobiaceae</taxon>
        <taxon>Rhizobium/Agrobacterium group</taxon>
        <taxon>Agrobacterium</taxon>
        <taxon>Agrobacterium tumefaciens complex</taxon>
    </lineage>
</organism>
<evidence type="ECO:0008006" key="4">
    <source>
        <dbReference type="Google" id="ProtNLM"/>
    </source>
</evidence>
<dbReference type="AlphaFoldDB" id="A0A7Z7BHL1"/>
<proteinExistence type="predicted"/>
<protein>
    <recommendedName>
        <fullName evidence="4">C4-dicarboxylate ABC transporter substrate-binding protein</fullName>
    </recommendedName>
</protein>